<evidence type="ECO:0000256" key="1">
    <source>
        <dbReference type="SAM" id="MobiDB-lite"/>
    </source>
</evidence>
<dbReference type="Pfam" id="PF06240">
    <property type="entry name" value="COXG"/>
    <property type="match status" value="1"/>
</dbReference>
<dbReference type="EMBL" id="APKE01000019">
    <property type="protein sequence ID" value="KAF0676025.1"/>
    <property type="molecule type" value="Genomic_DNA"/>
</dbReference>
<keyword evidence="3" id="KW-1185">Reference proteome</keyword>
<gene>
    <name evidence="2" type="ORF">PMES_01589</name>
</gene>
<dbReference type="GO" id="GO:0043885">
    <property type="term" value="F:anaerobic carbon-monoxide dehydrogenase activity"/>
    <property type="evidence" value="ECO:0007669"/>
    <property type="project" value="UniProtKB-EC"/>
</dbReference>
<reference evidence="2" key="1">
    <citation type="submission" date="2013-03" db="EMBL/GenBank/DDBJ databases">
        <title>Genome Sequence of the Profundibacterium mesophilum strain KAUST100406-0324T from Red Sea, a novel genus in the family Rhodobacteraceae.</title>
        <authorList>
            <person name="Essack M."/>
            <person name="Alam I."/>
            <person name="Lafi F."/>
            <person name="Alawi W."/>
            <person name="Kamanu F."/>
            <person name="Al-Suwailem A."/>
            <person name="Lee O.O."/>
            <person name="Xu Y."/>
            <person name="Bajic V."/>
            <person name="Qian P.-Y."/>
            <person name="Archer J."/>
        </authorList>
    </citation>
    <scope>NUCLEOTIDE SEQUENCE</scope>
    <source>
        <strain evidence="2">KAUST100406-0324</strain>
    </source>
</reference>
<dbReference type="Proteomes" id="UP000698242">
    <property type="component" value="Unassembled WGS sequence"/>
</dbReference>
<dbReference type="InterPro" id="IPR010419">
    <property type="entry name" value="CO_DH_gsu"/>
</dbReference>
<proteinExistence type="predicted"/>
<dbReference type="RefSeq" id="WP_159965133.1">
    <property type="nucleotide sequence ID" value="NZ_APKE01000019.1"/>
</dbReference>
<dbReference type="SUPFAM" id="SSF55961">
    <property type="entry name" value="Bet v1-like"/>
    <property type="match status" value="1"/>
</dbReference>
<feature type="region of interest" description="Disordered" evidence="1">
    <location>
        <begin position="144"/>
        <end position="185"/>
    </location>
</feature>
<dbReference type="AlphaFoldDB" id="A0A921NR35"/>
<evidence type="ECO:0000313" key="2">
    <source>
        <dbReference type="EMBL" id="KAF0676025.1"/>
    </source>
</evidence>
<sequence length="185" mass="19288">MELSDSKLIEASPEAVWEALLDPDVLKSCVPGCTEMTGSPEEGFEATVVQKVGPVKATFKGAVTLSELDPGQGCVITGEGKGGPAGFAKGGARVRLEPVPEGTRLHYDVEAKVGGKLAQLGSRIIDGFARKMAEQFFTCFKEKVEEPSETEGGTDAPSEGGTPTTKEGRQGWLKGRFGKAEGGAG</sequence>
<comment type="caution">
    <text evidence="2">The sequence shown here is derived from an EMBL/GenBank/DDBJ whole genome shotgun (WGS) entry which is preliminary data.</text>
</comment>
<dbReference type="PANTHER" id="PTHR38588">
    <property type="entry name" value="BLL0334 PROTEIN"/>
    <property type="match status" value="1"/>
</dbReference>
<dbReference type="InterPro" id="IPR023393">
    <property type="entry name" value="START-like_dom_sf"/>
</dbReference>
<dbReference type="OrthoDB" id="9787428at2"/>
<dbReference type="PANTHER" id="PTHR38588:SF1">
    <property type="entry name" value="BLL0334 PROTEIN"/>
    <property type="match status" value="1"/>
</dbReference>
<dbReference type="Gene3D" id="3.30.530.20">
    <property type="match status" value="1"/>
</dbReference>
<name>A0A921NR35_9RHOB</name>
<dbReference type="EC" id="1.2.7.4" evidence="2"/>
<accession>A0A921NR35</accession>
<protein>
    <submittedName>
        <fullName evidence="2">Carbon-monoxide dehydrogenase large subunit</fullName>
        <ecNumber evidence="2">1.2.7.4</ecNumber>
    </submittedName>
</protein>
<keyword evidence="2" id="KW-0560">Oxidoreductase</keyword>
<evidence type="ECO:0000313" key="3">
    <source>
        <dbReference type="Proteomes" id="UP000698242"/>
    </source>
</evidence>
<dbReference type="CDD" id="cd05018">
    <property type="entry name" value="CoxG"/>
    <property type="match status" value="1"/>
</dbReference>
<organism evidence="2 3">
    <name type="scientific">Profundibacterium mesophilum KAUST100406-0324</name>
    <dbReference type="NCBI Taxonomy" id="1037889"/>
    <lineage>
        <taxon>Bacteria</taxon>
        <taxon>Pseudomonadati</taxon>
        <taxon>Pseudomonadota</taxon>
        <taxon>Alphaproteobacteria</taxon>
        <taxon>Rhodobacterales</taxon>
        <taxon>Roseobacteraceae</taxon>
        <taxon>Profundibacterium</taxon>
    </lineage>
</organism>